<evidence type="ECO:0000256" key="3">
    <source>
        <dbReference type="ARBA" id="ARBA00023274"/>
    </source>
</evidence>
<dbReference type="PANTHER" id="PTHR21349">
    <property type="entry name" value="50S RIBOSOMAL PROTEIN L21"/>
    <property type="match status" value="1"/>
</dbReference>
<protein>
    <recommendedName>
        <fullName evidence="4">Large ribosomal subunit protein bL21</fullName>
    </recommendedName>
</protein>
<evidence type="ECO:0000313" key="7">
    <source>
        <dbReference type="Proteomes" id="UP000242881"/>
    </source>
</evidence>
<keyword evidence="4 5" id="KW-0699">rRNA-binding</keyword>
<dbReference type="AlphaFoldDB" id="A0A2J6WMD8"/>
<evidence type="ECO:0000256" key="2">
    <source>
        <dbReference type="ARBA" id="ARBA00022980"/>
    </source>
</evidence>
<dbReference type="Pfam" id="PF00829">
    <property type="entry name" value="Ribosomal_L21p"/>
    <property type="match status" value="1"/>
</dbReference>
<dbReference type="InterPro" id="IPR001787">
    <property type="entry name" value="Ribosomal_bL21"/>
</dbReference>
<keyword evidence="4 5" id="KW-0694">RNA-binding</keyword>
<dbReference type="Proteomes" id="UP000242881">
    <property type="component" value="Unassembled WGS sequence"/>
</dbReference>
<dbReference type="NCBIfam" id="TIGR00061">
    <property type="entry name" value="L21"/>
    <property type="match status" value="1"/>
</dbReference>
<keyword evidence="3 4" id="KW-0687">Ribonucleoprotein</keyword>
<organism evidence="6 7">
    <name type="scientific">Calditerrivibrio nitroreducens</name>
    <dbReference type="NCBI Taxonomy" id="477976"/>
    <lineage>
        <taxon>Bacteria</taxon>
        <taxon>Pseudomonadati</taxon>
        <taxon>Deferribacterota</taxon>
        <taxon>Deferribacteres</taxon>
        <taxon>Deferribacterales</taxon>
        <taxon>Calditerrivibrionaceae</taxon>
    </lineage>
</organism>
<evidence type="ECO:0000256" key="4">
    <source>
        <dbReference type="HAMAP-Rule" id="MF_01363"/>
    </source>
</evidence>
<dbReference type="PANTHER" id="PTHR21349:SF0">
    <property type="entry name" value="LARGE RIBOSOMAL SUBUNIT PROTEIN BL21M"/>
    <property type="match status" value="1"/>
</dbReference>
<evidence type="ECO:0000313" key="6">
    <source>
        <dbReference type="EMBL" id="PMP71531.1"/>
    </source>
</evidence>
<keyword evidence="2 4" id="KW-0689">Ribosomal protein</keyword>
<dbReference type="SUPFAM" id="SSF141091">
    <property type="entry name" value="L21p-like"/>
    <property type="match status" value="1"/>
</dbReference>
<dbReference type="InterPro" id="IPR036164">
    <property type="entry name" value="bL21-like_sf"/>
</dbReference>
<evidence type="ECO:0000256" key="5">
    <source>
        <dbReference type="RuleBase" id="RU000562"/>
    </source>
</evidence>
<dbReference type="GO" id="GO:0006412">
    <property type="term" value="P:translation"/>
    <property type="evidence" value="ECO:0007669"/>
    <property type="project" value="UniProtKB-UniRule"/>
</dbReference>
<comment type="subunit">
    <text evidence="4">Part of the 50S ribosomal subunit. Contacts protein L20.</text>
</comment>
<comment type="caution">
    <text evidence="6">The sequence shown here is derived from an EMBL/GenBank/DDBJ whole genome shotgun (WGS) entry which is preliminary data.</text>
</comment>
<dbReference type="RefSeq" id="WP_424605934.1">
    <property type="nucleotide sequence ID" value="NZ_JBNAVA010000008.1"/>
</dbReference>
<dbReference type="GO" id="GO:0005840">
    <property type="term" value="C:ribosome"/>
    <property type="evidence" value="ECO:0007669"/>
    <property type="project" value="UniProtKB-KW"/>
</dbReference>
<dbReference type="GO" id="GO:0003735">
    <property type="term" value="F:structural constituent of ribosome"/>
    <property type="evidence" value="ECO:0007669"/>
    <property type="project" value="InterPro"/>
</dbReference>
<comment type="similarity">
    <text evidence="1 4 5">Belongs to the bacterial ribosomal protein bL21 family.</text>
</comment>
<proteinExistence type="inferred from homology"/>
<reference evidence="6 7" key="1">
    <citation type="submission" date="2018-01" db="EMBL/GenBank/DDBJ databases">
        <title>Metagenomic assembled genomes from two thermal pools in the Uzon Caldera, Kamchatka, Russia.</title>
        <authorList>
            <person name="Wilkins L."/>
            <person name="Ettinger C."/>
        </authorList>
    </citation>
    <scope>NUCLEOTIDE SEQUENCE [LARGE SCALE GENOMIC DNA]</scope>
    <source>
        <strain evidence="6">ZAV-05</strain>
    </source>
</reference>
<dbReference type="GO" id="GO:0005737">
    <property type="term" value="C:cytoplasm"/>
    <property type="evidence" value="ECO:0007669"/>
    <property type="project" value="UniProtKB-ARBA"/>
</dbReference>
<gene>
    <name evidence="4 6" type="primary">rplU</name>
    <name evidence="6" type="ORF">C0187_03875</name>
</gene>
<dbReference type="GO" id="GO:0019843">
    <property type="term" value="F:rRNA binding"/>
    <property type="evidence" value="ECO:0007669"/>
    <property type="project" value="UniProtKB-UniRule"/>
</dbReference>
<evidence type="ECO:0000256" key="1">
    <source>
        <dbReference type="ARBA" id="ARBA00008563"/>
    </source>
</evidence>
<dbReference type="EMBL" id="PNIN01000039">
    <property type="protein sequence ID" value="PMP71531.1"/>
    <property type="molecule type" value="Genomic_DNA"/>
</dbReference>
<comment type="function">
    <text evidence="4 5">This protein binds to 23S rRNA in the presence of protein L20.</text>
</comment>
<sequence>MIAILKTGGKQYIVKAGDVIKVEKIEGEPGALVKLDTVLMVSDGSNVQVGAPTVQGAFVEAEIIEQTRGEKVIAFKRRPRHDFKKKIGHRQHLTKIKIKDIKVS</sequence>
<dbReference type="HAMAP" id="MF_01363">
    <property type="entry name" value="Ribosomal_bL21"/>
    <property type="match status" value="1"/>
</dbReference>
<dbReference type="GO" id="GO:1990904">
    <property type="term" value="C:ribonucleoprotein complex"/>
    <property type="evidence" value="ECO:0007669"/>
    <property type="project" value="UniProtKB-KW"/>
</dbReference>
<dbReference type="InterPro" id="IPR028909">
    <property type="entry name" value="bL21-like"/>
</dbReference>
<name>A0A2J6WMD8_9BACT</name>
<accession>A0A2J6WMD8</accession>